<evidence type="ECO:0000313" key="2">
    <source>
        <dbReference type="EMBL" id="SFN42142.1"/>
    </source>
</evidence>
<reference evidence="2 3" key="1">
    <citation type="submission" date="2016-10" db="EMBL/GenBank/DDBJ databases">
        <authorList>
            <person name="de Groot N.N."/>
        </authorList>
    </citation>
    <scope>NUCLEOTIDE SEQUENCE [LARGE SCALE GENOMIC DNA]</scope>
    <source>
        <strain evidence="2 3">CGMCC 1.7659</strain>
    </source>
</reference>
<evidence type="ECO:0000256" key="1">
    <source>
        <dbReference type="SAM" id="SignalP"/>
    </source>
</evidence>
<feature type="signal peptide" evidence="1">
    <location>
        <begin position="1"/>
        <end position="27"/>
    </location>
</feature>
<protein>
    <recommendedName>
        <fullName evidence="4">Tetratricopeptide repeat-containing protein</fullName>
    </recommendedName>
</protein>
<evidence type="ECO:0008006" key="4">
    <source>
        <dbReference type="Google" id="ProtNLM"/>
    </source>
</evidence>
<keyword evidence="3" id="KW-1185">Reference proteome</keyword>
<feature type="chain" id="PRO_5011762379" description="Tetratricopeptide repeat-containing protein" evidence="1">
    <location>
        <begin position="28"/>
        <end position="178"/>
    </location>
</feature>
<dbReference type="InterPro" id="IPR011990">
    <property type="entry name" value="TPR-like_helical_dom_sf"/>
</dbReference>
<proteinExistence type="predicted"/>
<dbReference type="EMBL" id="FOVF01000020">
    <property type="protein sequence ID" value="SFN42142.1"/>
    <property type="molecule type" value="Genomic_DNA"/>
</dbReference>
<accession>A0A1I4YVV7</accession>
<sequence>MISASRAARWPLLSPLLIFLVACSTRSQPETPALTRPDADLVAAVQAIRAANAGEDSALQVNPLRDPAVEGFLADARQAEQQQQLDAAHAAIAKARELAPDAPDLLQYEAEIEFLRGKTVEAEKLAYDSFKKGPQVGTLCVQNWQTIVEARKIFNDPAYRAVAEAKRDQCKVKRPVRL</sequence>
<dbReference type="AlphaFoldDB" id="A0A1I4YVV7"/>
<keyword evidence="1" id="KW-0732">Signal</keyword>
<dbReference type="PROSITE" id="PS51257">
    <property type="entry name" value="PROKAR_LIPOPROTEIN"/>
    <property type="match status" value="1"/>
</dbReference>
<gene>
    <name evidence="2" type="ORF">SAMN05216289_12051</name>
</gene>
<name>A0A1I4YVV7_9GAMM</name>
<dbReference type="STRING" id="578942.SAMN05216289_12051"/>
<evidence type="ECO:0000313" key="3">
    <source>
        <dbReference type="Proteomes" id="UP000198575"/>
    </source>
</evidence>
<dbReference type="SUPFAM" id="SSF48452">
    <property type="entry name" value="TPR-like"/>
    <property type="match status" value="1"/>
</dbReference>
<dbReference type="Proteomes" id="UP000198575">
    <property type="component" value="Unassembled WGS sequence"/>
</dbReference>
<organism evidence="2 3">
    <name type="scientific">Dokdonella immobilis</name>
    <dbReference type="NCBI Taxonomy" id="578942"/>
    <lineage>
        <taxon>Bacteria</taxon>
        <taxon>Pseudomonadati</taxon>
        <taxon>Pseudomonadota</taxon>
        <taxon>Gammaproteobacteria</taxon>
        <taxon>Lysobacterales</taxon>
        <taxon>Rhodanobacteraceae</taxon>
        <taxon>Dokdonella</taxon>
    </lineage>
</organism>